<sequence length="132" mass="15283">MELNIKFKQSNSFIKQYTTIPTVLILFSINNRAVIFTGCYSLVVLIISIVGYTTLFLSCESKYWLNQPIFISQWLIILLLIYQFVLQPSNNHMQQPLTHLKRGVMQYQIRLNPVLLEKPSVESGSPLLISYL</sequence>
<keyword evidence="4" id="KW-1185">Reference proteome</keyword>
<keyword evidence="1" id="KW-0472">Membrane</keyword>
<gene>
    <name evidence="2" type="ORF">HINF_LOCUS24182</name>
    <name evidence="3" type="ORF">HINF_LOCUS49119</name>
</gene>
<feature type="transmembrane region" description="Helical" evidence="1">
    <location>
        <begin position="69"/>
        <end position="86"/>
    </location>
</feature>
<keyword evidence="1" id="KW-1133">Transmembrane helix</keyword>
<dbReference type="AlphaFoldDB" id="A0AA86U3E8"/>
<reference evidence="3 4" key="2">
    <citation type="submission" date="2024-07" db="EMBL/GenBank/DDBJ databases">
        <authorList>
            <person name="Akdeniz Z."/>
        </authorList>
    </citation>
    <scope>NUCLEOTIDE SEQUENCE [LARGE SCALE GENOMIC DNA]</scope>
</reference>
<organism evidence="2">
    <name type="scientific">Hexamita inflata</name>
    <dbReference type="NCBI Taxonomy" id="28002"/>
    <lineage>
        <taxon>Eukaryota</taxon>
        <taxon>Metamonada</taxon>
        <taxon>Diplomonadida</taxon>
        <taxon>Hexamitidae</taxon>
        <taxon>Hexamitinae</taxon>
        <taxon>Hexamita</taxon>
    </lineage>
</organism>
<protein>
    <submittedName>
        <fullName evidence="3">Hypothetical_protein</fullName>
    </submittedName>
</protein>
<dbReference type="EMBL" id="CATOUU010000637">
    <property type="protein sequence ID" value="CAI9936537.1"/>
    <property type="molecule type" value="Genomic_DNA"/>
</dbReference>
<dbReference type="EMBL" id="CAXDID020000229">
    <property type="protein sequence ID" value="CAL6060217.1"/>
    <property type="molecule type" value="Genomic_DNA"/>
</dbReference>
<evidence type="ECO:0000256" key="1">
    <source>
        <dbReference type="SAM" id="Phobius"/>
    </source>
</evidence>
<dbReference type="Proteomes" id="UP001642409">
    <property type="component" value="Unassembled WGS sequence"/>
</dbReference>
<name>A0AA86U3E8_9EUKA</name>
<evidence type="ECO:0000313" key="4">
    <source>
        <dbReference type="Proteomes" id="UP001642409"/>
    </source>
</evidence>
<keyword evidence="1" id="KW-0812">Transmembrane</keyword>
<evidence type="ECO:0000313" key="2">
    <source>
        <dbReference type="EMBL" id="CAI9936537.1"/>
    </source>
</evidence>
<comment type="caution">
    <text evidence="2">The sequence shown here is derived from an EMBL/GenBank/DDBJ whole genome shotgun (WGS) entry which is preliminary data.</text>
</comment>
<reference evidence="2" key="1">
    <citation type="submission" date="2023-06" db="EMBL/GenBank/DDBJ databases">
        <authorList>
            <person name="Kurt Z."/>
        </authorList>
    </citation>
    <scope>NUCLEOTIDE SEQUENCE</scope>
</reference>
<feature type="transmembrane region" description="Helical" evidence="1">
    <location>
        <begin position="35"/>
        <end position="57"/>
    </location>
</feature>
<accession>A0AA86U3E8</accession>
<proteinExistence type="predicted"/>
<evidence type="ECO:0000313" key="3">
    <source>
        <dbReference type="EMBL" id="CAL6060217.1"/>
    </source>
</evidence>